<dbReference type="EMBL" id="CM014092">
    <property type="protein sequence ID" value="TKS83532.1"/>
    <property type="molecule type" value="Genomic_DNA"/>
</dbReference>
<evidence type="ECO:0000256" key="15">
    <source>
        <dbReference type="ARBA" id="ARBA00023319"/>
    </source>
</evidence>
<name>A0A4V6AR87_COLLU</name>
<dbReference type="GO" id="GO:0051239">
    <property type="term" value="P:regulation of multicellular organismal process"/>
    <property type="evidence" value="ECO:0007669"/>
    <property type="project" value="UniProtKB-ARBA"/>
</dbReference>
<feature type="compositionally biased region" description="Basic residues" evidence="17">
    <location>
        <begin position="1417"/>
        <end position="1431"/>
    </location>
</feature>
<dbReference type="Gene3D" id="2.60.40.10">
    <property type="entry name" value="Immunoglobulins"/>
    <property type="match status" value="8"/>
</dbReference>
<dbReference type="SMART" id="SM00409">
    <property type="entry name" value="IG"/>
    <property type="match status" value="5"/>
</dbReference>
<dbReference type="FunFam" id="2.60.40.10:FF:000058">
    <property type="entry name" value="roundabout homolog 2 isoform X3"/>
    <property type="match status" value="1"/>
</dbReference>
<dbReference type="Pfam" id="PF07679">
    <property type="entry name" value="I-set"/>
    <property type="match status" value="4"/>
</dbReference>
<dbReference type="FunFam" id="2.60.40.10:FF:000043">
    <property type="entry name" value="roundabout homolog 2 isoform X2"/>
    <property type="match status" value="1"/>
</dbReference>
<dbReference type="GO" id="GO:0016020">
    <property type="term" value="C:membrane"/>
    <property type="evidence" value="ECO:0007669"/>
    <property type="project" value="UniProtKB-SubCell"/>
</dbReference>
<accession>A0A4V6AR87</accession>
<feature type="compositionally biased region" description="Low complexity" evidence="17">
    <location>
        <begin position="1304"/>
        <end position="1321"/>
    </location>
</feature>
<keyword evidence="10" id="KW-1133">Transmembrane helix</keyword>
<feature type="compositionally biased region" description="Polar residues" evidence="17">
    <location>
        <begin position="1385"/>
        <end position="1404"/>
    </location>
</feature>
<feature type="region of interest" description="Disordered" evidence="17">
    <location>
        <begin position="1512"/>
        <end position="1673"/>
    </location>
</feature>
<feature type="region of interest" description="Disordered" evidence="17">
    <location>
        <begin position="1368"/>
        <end position="1431"/>
    </location>
</feature>
<evidence type="ECO:0000256" key="6">
    <source>
        <dbReference type="ARBA" id="ARBA00022729"/>
    </source>
</evidence>
<evidence type="ECO:0000259" key="19">
    <source>
        <dbReference type="PROSITE" id="PS50835"/>
    </source>
</evidence>
<feature type="chain" id="PRO_5020727603" evidence="18">
    <location>
        <begin position="27"/>
        <end position="1673"/>
    </location>
</feature>
<evidence type="ECO:0000256" key="14">
    <source>
        <dbReference type="ARBA" id="ARBA00023180"/>
    </source>
</evidence>
<keyword evidence="5" id="KW-0812">Transmembrane</keyword>
<keyword evidence="22" id="KW-1185">Reference proteome</keyword>
<keyword evidence="15" id="KW-0393">Immunoglobulin domain</keyword>
<feature type="domain" description="Fibronectin type-III" evidence="20">
    <location>
        <begin position="706"/>
        <end position="800"/>
    </location>
</feature>
<feature type="compositionally biased region" description="Basic and acidic residues" evidence="17">
    <location>
        <begin position="1656"/>
        <end position="1673"/>
    </location>
</feature>
<protein>
    <submittedName>
        <fullName evidence="21">Roundabout-like protein 1</fullName>
    </submittedName>
</protein>
<dbReference type="InterPro" id="IPR007110">
    <property type="entry name" value="Ig-like_dom"/>
</dbReference>
<dbReference type="InterPro" id="IPR003961">
    <property type="entry name" value="FN3_dom"/>
</dbReference>
<keyword evidence="9" id="KW-0524">Neurogenesis</keyword>
<dbReference type="GO" id="GO:0006935">
    <property type="term" value="P:chemotaxis"/>
    <property type="evidence" value="ECO:0007669"/>
    <property type="project" value="UniProtKB-KW"/>
</dbReference>
<evidence type="ECO:0000256" key="17">
    <source>
        <dbReference type="SAM" id="MobiDB-lite"/>
    </source>
</evidence>
<dbReference type="FunFam" id="2.60.40.10:FF:000026">
    <property type="entry name" value="roundabout homolog 2 isoform X1"/>
    <property type="match status" value="1"/>
</dbReference>
<evidence type="ECO:0000256" key="4">
    <source>
        <dbReference type="ARBA" id="ARBA00022553"/>
    </source>
</evidence>
<dbReference type="InterPro" id="IPR003598">
    <property type="entry name" value="Ig_sub2"/>
</dbReference>
<sequence length="1673" mass="184104">MLALQSPVTFLLICLLCVNELQQGHATETSDTDKHRGNREVITQTPAAQPASEQDNTLGYKGSRLRQEDFPPRIVEHPSDLIVSKGEPATLNCKAEGRPSPTVEWYKDGERVETDRDNPRSHRMLLPSGSLFFLRIVHGRRSKPDDGSYVCVARNYLGQAISHNASLEVARDIVQNVLHRSGLQPYQSILPRTPINGSVVVKEIENTWRLASSNGSIAFCLSRLQLWKSEEEMDGSSNAGGRESWTLQIGLWELDCSRPFKLWLRLQRTNNKSDTVRSTVVKPRADALKWGYEILRCRDQMEGEKKTARVLRDDFRQNPVDVMVAVGEPAVLECQPPRGHPEPTISWRKDGAGLDDRDERITIRSGKLMITNIRKSDAGKYICVGTNMVGERESEIAELTVLERPTFVKRPSSVVVLADESVEFHCVVQGDPVPTVRWRKDDSDLPKGRFEILEDHTLIVRQVTSSDEGSYTCVVENIVGKSEASSTLTVHVPPAFAIRPRNQVVAVGRMVTFQCEATGNPQPAIFWQKEGSESLLFSYQPPQPFSRLSVSQMGSLTITDVQRSDGGFYSCQALNIAGSVITKALLEVTDSRSDHPPPVIRQGPLNQTVPVDSTVVLGCQTVGSPPPTVHWKRDSVVVSPVDSRMSIADTGSLEIRYAKLGDTGFYTCVASNSNGEASWTAYLQVEEFGVVVQSSQPIDPNLIPSAPFKPEVTDISRTSVTLSWKSNPSAGATPSSYLIEAFSYTLGSRWVTLAEHIKTQTFVLRNLKPATVYLFMVRAVNAYGLSDPSPISESVRTQAESTSTMQGVDHRHIQRELGDVVIHLHTPAVLSSSAVRVQWMVEQQSPYIQGYKVLYRASAEHGQPEGQWSIMEVRAPREDGVVIGQLKRGSIYEFKVRPFFDEFQGADSEVKVVRTLEEAPSRAPQGVTVTKSDVNGTAILVAWKPPPEQGKAGVIQEYKIWCLGNESRYHVNQSVDGSTFSVLIPGLAPGIRYSVEVAASNGAGPGVKSDVTFFQLDSAGQMMDINEERDTLSQISDVVRQPAFIAGIGATCWLVLMIFSVWLYRHRKKRSGLSSTYTGIRKVPSFTFTPTVAYQRGESVCSAGRPGLLSMGEPLNQLWLPDNWPNACANHKDCSINCCNNGNGTSDSNMTTYSRPADCIANYGNHPENKQGGQLGSETAIYSDVNLSNKLNEIKTFTNSNLCYASPGGDSAATYEPIPYATTQLIQASIKNKAAGGGGAEAEPLDLPCWKQPPNLPPIPKEMAAQMQYNIIEQNMLNKDHLQGSEGMIHPKTLPYNQTRDHSTGGSHHSSDRGSNSTSGSQNQKKGTRAPKIPKHNAVTWGEAPSPPHPNAWDCDEYSLPMERSFDPEERIEGCPTPPVRGAASSPSEVSYSHPPITTLQEDLSNGLHDGTEHSSQHHNRQKHKHQLHHPASHKLLLHGLEQTPASSTGDLDRSVTGSMVNSWGSASEDNISSGRSSVVSTSEGSFFTDGDFNQAVASSRDIVGLRMCRYPEESGRRHQRPSSPMSTDSNMSPAITHKRPRRHKQNQSGQQGYQPKDVFNDDSCMPLSFPSQMSHGDYKVRGATLPRMGSGEARGRRGSTGTHRVKEGACEQRESQDKHKTPQGGKGSSKSRQHSEFGDILLYSRPSFPSGQAQRELDEAKEGVKVEDSEMR</sequence>
<feature type="signal peptide" evidence="18">
    <location>
        <begin position="1"/>
        <end position="26"/>
    </location>
</feature>
<feature type="compositionally biased region" description="Polar residues" evidence="17">
    <location>
        <begin position="43"/>
        <end position="57"/>
    </location>
</feature>
<evidence type="ECO:0000256" key="3">
    <source>
        <dbReference type="ARBA" id="ARBA00022500"/>
    </source>
</evidence>
<evidence type="ECO:0000256" key="8">
    <source>
        <dbReference type="ARBA" id="ARBA00022782"/>
    </source>
</evidence>
<feature type="region of interest" description="Disordered" evidence="17">
    <location>
        <begin position="43"/>
        <end position="64"/>
    </location>
</feature>
<comment type="subcellular location">
    <subcellularLocation>
        <location evidence="1">Membrane</location>
        <topology evidence="1">Single-pass type I membrane protein</topology>
    </subcellularLocation>
</comment>
<dbReference type="Proteomes" id="UP000298787">
    <property type="component" value="Chromosome 15"/>
</dbReference>
<keyword evidence="7" id="KW-0677">Repeat</keyword>
<organism evidence="21 22">
    <name type="scientific">Collichthys lucidus</name>
    <name type="common">Big head croaker</name>
    <name type="synonym">Sciaena lucida</name>
    <dbReference type="NCBI Taxonomy" id="240159"/>
    <lineage>
        <taxon>Eukaryota</taxon>
        <taxon>Metazoa</taxon>
        <taxon>Chordata</taxon>
        <taxon>Craniata</taxon>
        <taxon>Vertebrata</taxon>
        <taxon>Euteleostomi</taxon>
        <taxon>Actinopterygii</taxon>
        <taxon>Neopterygii</taxon>
        <taxon>Teleostei</taxon>
        <taxon>Neoteleostei</taxon>
        <taxon>Acanthomorphata</taxon>
        <taxon>Eupercaria</taxon>
        <taxon>Sciaenidae</taxon>
        <taxon>Collichthys</taxon>
    </lineage>
</organism>
<dbReference type="InterPro" id="IPR003599">
    <property type="entry name" value="Ig_sub"/>
</dbReference>
<keyword evidence="13" id="KW-0675">Receptor</keyword>
<feature type="domain" description="Fibronectin type-III" evidence="20">
    <location>
        <begin position="923"/>
        <end position="1019"/>
    </location>
</feature>
<evidence type="ECO:0000256" key="5">
    <source>
        <dbReference type="ARBA" id="ARBA00022692"/>
    </source>
</evidence>
<evidence type="ECO:0000256" key="9">
    <source>
        <dbReference type="ARBA" id="ARBA00022902"/>
    </source>
</evidence>
<feature type="compositionally biased region" description="Basic residues" evidence="17">
    <location>
        <begin position="1537"/>
        <end position="1546"/>
    </location>
</feature>
<dbReference type="PROSITE" id="PS50835">
    <property type="entry name" value="IG_LIKE"/>
    <property type="match status" value="5"/>
</dbReference>
<dbReference type="SUPFAM" id="SSF49265">
    <property type="entry name" value="Fibronectin type III"/>
    <property type="match status" value="2"/>
</dbReference>
<evidence type="ECO:0000256" key="12">
    <source>
        <dbReference type="ARBA" id="ARBA00023157"/>
    </source>
</evidence>
<keyword evidence="4" id="KW-0597">Phosphoprotein</keyword>
<feature type="domain" description="Ig-like" evidence="19">
    <location>
        <begin position="598"/>
        <end position="684"/>
    </location>
</feature>
<feature type="domain" description="Ig-like" evidence="19">
    <location>
        <begin position="494"/>
        <end position="589"/>
    </location>
</feature>
<reference evidence="21 22" key="1">
    <citation type="submission" date="2019-01" db="EMBL/GenBank/DDBJ databases">
        <title>Genome Assembly of Collichthys lucidus.</title>
        <authorList>
            <person name="Cai M."/>
            <person name="Xiao S."/>
        </authorList>
    </citation>
    <scope>NUCLEOTIDE SEQUENCE [LARGE SCALE GENOMIC DNA]</scope>
    <source>
        <strain evidence="21">JT15FE1705JMU</strain>
        <tissue evidence="21">Muscle</tissue>
    </source>
</reference>
<keyword evidence="8" id="KW-0221">Differentiation</keyword>
<evidence type="ECO:0000256" key="16">
    <source>
        <dbReference type="ARBA" id="ARBA00061206"/>
    </source>
</evidence>
<dbReference type="PANTHER" id="PTHR12231:SF243">
    <property type="entry name" value="ROUNDABOUT HOMOLOG 1"/>
    <property type="match status" value="1"/>
</dbReference>
<comment type="similarity">
    <text evidence="16">Belongs to the immunoglobulin superfamily. ROBO family.</text>
</comment>
<evidence type="ECO:0000259" key="20">
    <source>
        <dbReference type="PROSITE" id="PS50853"/>
    </source>
</evidence>
<keyword evidence="2" id="KW-0217">Developmental protein</keyword>
<keyword evidence="14" id="KW-0325">Glycoprotein</keyword>
<evidence type="ECO:0000256" key="2">
    <source>
        <dbReference type="ARBA" id="ARBA00022473"/>
    </source>
</evidence>
<dbReference type="InterPro" id="IPR013783">
    <property type="entry name" value="Ig-like_fold"/>
</dbReference>
<evidence type="ECO:0000256" key="7">
    <source>
        <dbReference type="ARBA" id="ARBA00022737"/>
    </source>
</evidence>
<keyword evidence="12" id="KW-1015">Disulfide bond</keyword>
<dbReference type="SUPFAM" id="SSF48726">
    <property type="entry name" value="Immunoglobulin"/>
    <property type="match status" value="5"/>
</dbReference>
<feature type="compositionally biased region" description="Basic and acidic residues" evidence="17">
    <location>
        <begin position="1605"/>
        <end position="1621"/>
    </location>
</feature>
<feature type="region of interest" description="Disordered" evidence="17">
    <location>
        <begin position="1283"/>
        <end position="1356"/>
    </location>
</feature>
<dbReference type="FunFam" id="2.60.40.10:FF:000053">
    <property type="entry name" value="Roundabout guidance receptor 1"/>
    <property type="match status" value="1"/>
</dbReference>
<gene>
    <name evidence="21" type="ORF">D9C73_017645</name>
</gene>
<dbReference type="STRING" id="240159.A0A4V6AR87"/>
<dbReference type="InterPro" id="IPR013106">
    <property type="entry name" value="Ig_V-set"/>
</dbReference>
<feature type="domain" description="Ig-like" evidence="19">
    <location>
        <begin position="72"/>
        <end position="168"/>
    </location>
</feature>
<feature type="compositionally biased region" description="Polar residues" evidence="17">
    <location>
        <begin position="1522"/>
        <end position="1534"/>
    </location>
</feature>
<dbReference type="Pfam" id="PF00041">
    <property type="entry name" value="fn3"/>
    <property type="match status" value="2"/>
</dbReference>
<feature type="domain" description="Ig-like" evidence="19">
    <location>
        <begin position="405"/>
        <end position="489"/>
    </location>
</feature>
<dbReference type="GO" id="GO:0030154">
    <property type="term" value="P:cell differentiation"/>
    <property type="evidence" value="ECO:0007669"/>
    <property type="project" value="UniProtKB-KW"/>
</dbReference>
<feature type="domain" description="Ig-like" evidence="19">
    <location>
        <begin position="313"/>
        <end position="400"/>
    </location>
</feature>
<evidence type="ECO:0000313" key="22">
    <source>
        <dbReference type="Proteomes" id="UP000298787"/>
    </source>
</evidence>
<keyword evidence="6 18" id="KW-0732">Signal</keyword>
<keyword evidence="11" id="KW-0472">Membrane</keyword>
<dbReference type="FunFam" id="2.60.40.10:FF:000065">
    <property type="entry name" value="roundabout homolog 1 isoform X3"/>
    <property type="match status" value="1"/>
</dbReference>
<dbReference type="FunFam" id="2.60.40.10:FF:000008">
    <property type="entry name" value="roundabout homolog 2 isoform X2"/>
    <property type="match status" value="2"/>
</dbReference>
<dbReference type="CDD" id="cd07693">
    <property type="entry name" value="IgC_1_Robo"/>
    <property type="match status" value="1"/>
</dbReference>
<dbReference type="SMART" id="SM00406">
    <property type="entry name" value="IGv"/>
    <property type="match status" value="3"/>
</dbReference>
<dbReference type="GO" id="GO:0022603">
    <property type="term" value="P:regulation of anatomical structure morphogenesis"/>
    <property type="evidence" value="ECO:0007669"/>
    <property type="project" value="UniProtKB-ARBA"/>
</dbReference>
<dbReference type="InterPro" id="IPR036179">
    <property type="entry name" value="Ig-like_dom_sf"/>
</dbReference>
<dbReference type="PANTHER" id="PTHR12231">
    <property type="entry name" value="CTX-RELATED TYPE I TRANSMEMBRANE PROTEIN"/>
    <property type="match status" value="1"/>
</dbReference>
<evidence type="ECO:0000256" key="18">
    <source>
        <dbReference type="SAM" id="SignalP"/>
    </source>
</evidence>
<dbReference type="SMART" id="SM00408">
    <property type="entry name" value="IGc2"/>
    <property type="match status" value="5"/>
</dbReference>
<evidence type="ECO:0000256" key="13">
    <source>
        <dbReference type="ARBA" id="ARBA00023170"/>
    </source>
</evidence>
<feature type="compositionally biased region" description="Basic residues" evidence="17">
    <location>
        <begin position="1326"/>
        <end position="1335"/>
    </location>
</feature>
<dbReference type="SMART" id="SM00060">
    <property type="entry name" value="FN3"/>
    <property type="match status" value="3"/>
</dbReference>
<dbReference type="FunFam" id="2.60.40.10:FF:000055">
    <property type="entry name" value="roundabout homolog 1 isoform X2"/>
    <property type="match status" value="1"/>
</dbReference>
<keyword evidence="3" id="KW-0145">Chemotaxis</keyword>
<dbReference type="CDD" id="cd00063">
    <property type="entry name" value="FN3"/>
    <property type="match status" value="3"/>
</dbReference>
<evidence type="ECO:0000313" key="21">
    <source>
        <dbReference type="EMBL" id="TKS83532.1"/>
    </source>
</evidence>
<dbReference type="PROSITE" id="PS50853">
    <property type="entry name" value="FN3"/>
    <property type="match status" value="3"/>
</dbReference>
<dbReference type="InterPro" id="IPR051170">
    <property type="entry name" value="Neural/epithelial_adhesion"/>
</dbReference>
<evidence type="ECO:0000256" key="1">
    <source>
        <dbReference type="ARBA" id="ARBA00004479"/>
    </source>
</evidence>
<dbReference type="InterPro" id="IPR013098">
    <property type="entry name" value="Ig_I-set"/>
</dbReference>
<dbReference type="InterPro" id="IPR036116">
    <property type="entry name" value="FN3_sf"/>
</dbReference>
<dbReference type="GO" id="GO:0007417">
    <property type="term" value="P:central nervous system development"/>
    <property type="evidence" value="ECO:0007669"/>
    <property type="project" value="UniProtKB-ARBA"/>
</dbReference>
<proteinExistence type="inferred from homology"/>
<dbReference type="Pfam" id="PF13927">
    <property type="entry name" value="Ig_3"/>
    <property type="match status" value="1"/>
</dbReference>
<evidence type="ECO:0000256" key="10">
    <source>
        <dbReference type="ARBA" id="ARBA00022989"/>
    </source>
</evidence>
<feature type="domain" description="Fibronectin type-III" evidence="20">
    <location>
        <begin position="820"/>
        <end position="918"/>
    </location>
</feature>
<evidence type="ECO:0000256" key="11">
    <source>
        <dbReference type="ARBA" id="ARBA00023136"/>
    </source>
</evidence>